<dbReference type="EMBL" id="CP003219">
    <property type="protein sequence ID" value="AEW93977.1"/>
    <property type="molecule type" value="Genomic_DNA"/>
</dbReference>
<dbReference type="PATRIC" id="fig|1003195.29.peg.1611"/>
<dbReference type="HOGENOM" id="CLU_1894958_0_0_11"/>
<feature type="chain" id="PRO_5003518525" evidence="1">
    <location>
        <begin position="31"/>
        <end position="134"/>
    </location>
</feature>
<organism evidence="2 3">
    <name type="scientific">Streptantibioticus cattleyicolor (strain ATCC 35852 / DSM 46488 / JCM 4925 / NBRC 14057 / NRRL 8057)</name>
    <name type="common">Streptomyces cattleya</name>
    <dbReference type="NCBI Taxonomy" id="1003195"/>
    <lineage>
        <taxon>Bacteria</taxon>
        <taxon>Bacillati</taxon>
        <taxon>Actinomycetota</taxon>
        <taxon>Actinomycetes</taxon>
        <taxon>Kitasatosporales</taxon>
        <taxon>Streptomycetaceae</taxon>
        <taxon>Streptantibioticus</taxon>
    </lineage>
</organism>
<gene>
    <name evidence="2" type="ordered locus">SCATT_16060</name>
</gene>
<dbReference type="AlphaFoldDB" id="G8WND2"/>
<dbReference type="KEGG" id="scy:SCATT_16060"/>
<evidence type="ECO:0000313" key="2">
    <source>
        <dbReference type="EMBL" id="AEW93977.1"/>
    </source>
</evidence>
<accession>G8WND2</accession>
<reference evidence="3" key="1">
    <citation type="submission" date="2011-12" db="EMBL/GenBank/DDBJ databases">
        <title>Complete genome sequence of Streptomyces cattleya strain DSM 46488.</title>
        <authorList>
            <person name="Ou H.-Y."/>
            <person name="Li P."/>
            <person name="Zhao C."/>
            <person name="O'Hagan D."/>
            <person name="Deng Z."/>
        </authorList>
    </citation>
    <scope>NUCLEOTIDE SEQUENCE [LARGE SCALE GENOMIC DNA]</scope>
    <source>
        <strain evidence="3">ATCC 35852 / DSM 46488 / JCM 4925 / NBRC 14057 / NRRL 8057</strain>
    </source>
</reference>
<feature type="signal peptide" evidence="1">
    <location>
        <begin position="1"/>
        <end position="30"/>
    </location>
</feature>
<proteinExistence type="predicted"/>
<dbReference type="RefSeq" id="WP_014627646.1">
    <property type="nucleotide sequence ID" value="NC_016111.1"/>
</dbReference>
<dbReference type="PROSITE" id="PS51318">
    <property type="entry name" value="TAT"/>
    <property type="match status" value="1"/>
</dbReference>
<evidence type="ECO:0000313" key="3">
    <source>
        <dbReference type="Proteomes" id="UP000007842"/>
    </source>
</evidence>
<name>G8WND2_STREN</name>
<dbReference type="Proteomes" id="UP000007842">
    <property type="component" value="Chromosome"/>
</dbReference>
<keyword evidence="3" id="KW-1185">Reference proteome</keyword>
<sequence length="134" mass="13351">MSDSAMARRMLLAAAGSAVALGSACPAAMAASADAFDGRHLSANQGAGCASHTLALVGDHVLHHGRLPKVFNHYRGGGLPVDGVAALCEAVDEKEAKDGRQGPLGLLGGLPLHGNPLNAVHQLPVGASPLGHTG</sequence>
<evidence type="ECO:0000256" key="1">
    <source>
        <dbReference type="SAM" id="SignalP"/>
    </source>
</evidence>
<dbReference type="STRING" id="1003195.SCATT_16060"/>
<keyword evidence="1" id="KW-0732">Signal</keyword>
<protein>
    <submittedName>
        <fullName evidence="2">Uncharacterized protein</fullName>
    </submittedName>
</protein>
<dbReference type="OrthoDB" id="10010846at2"/>
<dbReference type="InterPro" id="IPR006311">
    <property type="entry name" value="TAT_signal"/>
</dbReference>